<feature type="region of interest" description="Disordered" evidence="2">
    <location>
        <begin position="395"/>
        <end position="476"/>
    </location>
</feature>
<protein>
    <submittedName>
        <fullName evidence="3">Reverse transcriptase domain-containing protein</fullName>
    </submittedName>
</protein>
<sequence length="1564" mass="176410">MARTPMNEHCSTVILNKLPRKLGDPGKFLIPCEFPGMDECLALADLGASINLMPFFVWEALSLLELTPTCMTLELSDRSVSKPISIAKDVSFKVAITYNLDQTVRYSANYNQMTANKIDVIYEMYSQEVLGFSNTTASDNPTPHDEPIVSTTSPTLTPFGDSDFLLFEETDAFLGLEDDPDSPKINPFYYDPEGDILLLEAILNSEPLPPLPNHEQYSPSFKKELKVCEAKTVKSSVDEPPEFWDTVQYDKSAGCYRCQLDEQWFVLTKDTLREALRITPVDNNQAFICPLSSDALINFGVITRSHIDYAERIWEEFTQSIHTFIDDKRNLTQHTSWKKKANLIVIPSIRFTKLIIHHLQRKHKLHPRPDSPLYLPNEEPVLGYLKFSAKGTKRKVLGMPTSGSDPDSPAPKPTKPARKPKSMAPKAPPRPSVSIPVTSAQPEPTSAPAKPQRKKRKLTTETSDKPSKAEKPKYGFVSKKRTMKSVAESVVEDAPAKELQVYAEDADMKKALKESLKSMYDVPRGPLPPVVIREPESGKYQPLLEVLGKGKAKSDSEEESKKVVPGVNARGQSEGHVGPDPGAQAEGQMGPNADPGNVRADEQHMPSPVIHAGSDREHMDLDVADVSPQPSTEQMDEGFTATAYPKVQENLKLMVEEQVLLKEPASSSGTLSSLQHPSKDLSFGDLFFSDKPSEADNDKATVETEVESMVTVTIQQDMSSIPPMTSPIIDLTTRPESPKAMQAPLRNRFRDLPKVDMKEILHKRMWETEFYKSHKDHMQLYEALKKSMNRDHSEELAQDLAKARKKKKNMPPPLPPPSYTNHESQSKGSAAPSFSKTAALAEYQAWTMIDIRLRLSISLTPADLQMDKDMAPDEQAQSSDDEYIRSAYIPKVNLRQDWWKPLKEERPTTPEPAWSIPSSDVTVLTNKCASALASNYSPSPKDSLLVQTGDIAIFMNSFCKRRGITELKPQDLEGPAFEIVKVFHPDVIHLQYQMEECHKLLTDRVDDSILRHNVSKPLPLGGPHGQVIIQTNFFFNKDLEYLRYDSKGIRPALSISKMKATYYPDVGLEQMVPDQFWIEEKCKYNIAAMKDVDRSKAFMFAIQKQLKTRRIFRNLESFVGGRVRYGDYRLLKHSSVGSPICAKLFQISMHILKGSKSQNRRDLPRDNPLVRVEVLGKIKSENKGRVPTEMELEPEHTQQGFSYEVSKHLLLSGIEDSVMDSVTHKFNPSGHSRYLNKLLFHLSLSFMHFYRLSHSELVDIEKVAVCSSLRSLKPKRTIKSKAKRSSKIISLGHYSIMLASSHTMKSKTDIKSPTHYPCVIDFDADPRVPLILGRSFLKTERALIDVLEGELTLRVGKEAITFNLDQTLRYSANYNDMTANQIDVIDMAYEDDFLLEKVNAFLALEDDPTLPEVDQSYFDTEGDILLLEAFHSDDPSLPPPNQGNYLPQVRKELKICEAKTDKSSIDEPLEVELKDLPPHLEYAFLKGDDKWPVIIAKDLRDELDQERSKKQKIEDENESAELKRCLEIVLDDGDDVTINATPLSSKSSTIVDYKIYKEGRKSFF</sequence>
<feature type="compositionally biased region" description="Polar residues" evidence="2">
    <location>
        <begin position="435"/>
        <end position="444"/>
    </location>
</feature>
<feature type="compositionally biased region" description="Basic and acidic residues" evidence="2">
    <location>
        <begin position="552"/>
        <end position="562"/>
    </location>
</feature>
<dbReference type="PANTHER" id="PTHR33067:SF35">
    <property type="entry name" value="ASPARTIC PEPTIDASE DDI1-TYPE DOMAIN-CONTAINING PROTEIN"/>
    <property type="match status" value="1"/>
</dbReference>
<reference evidence="3" key="1">
    <citation type="journal article" date="2019" name="Sci. Rep.">
        <title>Draft genome of Tanacetum cinerariifolium, the natural source of mosquito coil.</title>
        <authorList>
            <person name="Yamashiro T."/>
            <person name="Shiraishi A."/>
            <person name="Satake H."/>
            <person name="Nakayama K."/>
        </authorList>
    </citation>
    <scope>NUCLEOTIDE SEQUENCE</scope>
</reference>
<feature type="compositionally biased region" description="Basic and acidic residues" evidence="2">
    <location>
        <begin position="458"/>
        <end position="473"/>
    </location>
</feature>
<keyword evidence="3" id="KW-0695">RNA-directed DNA polymerase</keyword>
<comment type="caution">
    <text evidence="3">The sequence shown here is derived from an EMBL/GenBank/DDBJ whole genome shotgun (WGS) entry which is preliminary data.</text>
</comment>
<organism evidence="3">
    <name type="scientific">Tanacetum cinerariifolium</name>
    <name type="common">Dalmatian daisy</name>
    <name type="synonym">Chrysanthemum cinerariifolium</name>
    <dbReference type="NCBI Taxonomy" id="118510"/>
    <lineage>
        <taxon>Eukaryota</taxon>
        <taxon>Viridiplantae</taxon>
        <taxon>Streptophyta</taxon>
        <taxon>Embryophyta</taxon>
        <taxon>Tracheophyta</taxon>
        <taxon>Spermatophyta</taxon>
        <taxon>Magnoliopsida</taxon>
        <taxon>eudicotyledons</taxon>
        <taxon>Gunneridae</taxon>
        <taxon>Pentapetalae</taxon>
        <taxon>asterids</taxon>
        <taxon>campanulids</taxon>
        <taxon>Asterales</taxon>
        <taxon>Asteraceae</taxon>
        <taxon>Asteroideae</taxon>
        <taxon>Anthemideae</taxon>
        <taxon>Anthemidinae</taxon>
        <taxon>Tanacetum</taxon>
    </lineage>
</organism>
<dbReference type="EMBL" id="BKCJ010001144">
    <property type="protein sequence ID" value="GEU39204.1"/>
    <property type="molecule type" value="Genomic_DNA"/>
</dbReference>
<feature type="region of interest" description="Disordered" evidence="2">
    <location>
        <begin position="548"/>
        <end position="618"/>
    </location>
</feature>
<keyword evidence="3" id="KW-0548">Nucleotidyltransferase</keyword>
<accession>A0A6L2JUC5</accession>
<feature type="compositionally biased region" description="Polar residues" evidence="2">
    <location>
        <begin position="819"/>
        <end position="833"/>
    </location>
</feature>
<evidence type="ECO:0000256" key="1">
    <source>
        <dbReference type="SAM" id="Coils"/>
    </source>
</evidence>
<gene>
    <name evidence="3" type="ORF">Tci_011182</name>
</gene>
<evidence type="ECO:0000313" key="3">
    <source>
        <dbReference type="EMBL" id="GEU39204.1"/>
    </source>
</evidence>
<keyword evidence="1" id="KW-0175">Coiled coil</keyword>
<keyword evidence="3" id="KW-0808">Transferase</keyword>
<feature type="region of interest" description="Disordered" evidence="2">
    <location>
        <begin position="789"/>
        <end position="833"/>
    </location>
</feature>
<dbReference type="InterPro" id="IPR021109">
    <property type="entry name" value="Peptidase_aspartic_dom_sf"/>
</dbReference>
<proteinExistence type="predicted"/>
<dbReference type="GO" id="GO:0003964">
    <property type="term" value="F:RNA-directed DNA polymerase activity"/>
    <property type="evidence" value="ECO:0007669"/>
    <property type="project" value="UniProtKB-KW"/>
</dbReference>
<feature type="coiled-coil region" evidence="1">
    <location>
        <begin position="1496"/>
        <end position="1523"/>
    </location>
</feature>
<evidence type="ECO:0000256" key="2">
    <source>
        <dbReference type="SAM" id="MobiDB-lite"/>
    </source>
</evidence>
<dbReference type="Gene3D" id="2.40.70.10">
    <property type="entry name" value="Acid Proteases"/>
    <property type="match status" value="1"/>
</dbReference>
<dbReference type="PANTHER" id="PTHR33067">
    <property type="entry name" value="RNA-DIRECTED DNA POLYMERASE-RELATED"/>
    <property type="match status" value="1"/>
</dbReference>
<name>A0A6L2JUC5_TANCI</name>